<keyword evidence="2" id="KW-0053">Apoptosis</keyword>
<dbReference type="GO" id="GO:0006915">
    <property type="term" value="P:apoptotic process"/>
    <property type="evidence" value="ECO:0007669"/>
    <property type="project" value="UniProtKB-KW"/>
</dbReference>
<dbReference type="InterPro" id="IPR029030">
    <property type="entry name" value="Caspase-like_dom_sf"/>
</dbReference>
<evidence type="ECO:0000259" key="4">
    <source>
        <dbReference type="PROSITE" id="PS50207"/>
    </source>
</evidence>
<accession>G0XQH6</accession>
<comment type="similarity">
    <text evidence="1 3">Belongs to the peptidase C14A family.</text>
</comment>
<proteinExistence type="evidence at transcript level"/>
<dbReference type="AlphaFoldDB" id="G0XQH6"/>
<dbReference type="InterPro" id="IPR011600">
    <property type="entry name" value="Pept_C14_caspase"/>
</dbReference>
<dbReference type="GO" id="GO:0051604">
    <property type="term" value="P:protein maturation"/>
    <property type="evidence" value="ECO:0007669"/>
    <property type="project" value="UniProtKB-ARBA"/>
</dbReference>
<organism evidence="6">
    <name type="scientific">Galleria mellonella</name>
    <name type="common">Greater wax moth</name>
    <dbReference type="NCBI Taxonomy" id="7137"/>
    <lineage>
        <taxon>Eukaryota</taxon>
        <taxon>Metazoa</taxon>
        <taxon>Ecdysozoa</taxon>
        <taxon>Arthropoda</taxon>
        <taxon>Hexapoda</taxon>
        <taxon>Insecta</taxon>
        <taxon>Pterygota</taxon>
        <taxon>Neoptera</taxon>
        <taxon>Endopterygota</taxon>
        <taxon>Lepidoptera</taxon>
        <taxon>Glossata</taxon>
        <taxon>Ditrysia</taxon>
        <taxon>Pyraloidea</taxon>
        <taxon>Pyralidae</taxon>
        <taxon>Galleriinae</taxon>
        <taxon>Galleria</taxon>
    </lineage>
</organism>
<dbReference type="GO" id="GO:0043067">
    <property type="term" value="P:regulation of programmed cell death"/>
    <property type="evidence" value="ECO:0007669"/>
    <property type="project" value="UniProtKB-ARBA"/>
</dbReference>
<dbReference type="Pfam" id="PF00656">
    <property type="entry name" value="Peptidase_C14"/>
    <property type="match status" value="1"/>
</dbReference>
<dbReference type="GO" id="GO:0004197">
    <property type="term" value="F:cysteine-type endopeptidase activity"/>
    <property type="evidence" value="ECO:0007669"/>
    <property type="project" value="InterPro"/>
</dbReference>
<protein>
    <submittedName>
        <fullName evidence="6">Caspase-6</fullName>
    </submittedName>
</protein>
<dbReference type="InterPro" id="IPR056259">
    <property type="entry name" value="Dredd_N"/>
</dbReference>
<dbReference type="Pfam" id="PF23724">
    <property type="entry name" value="Dredd_2nd"/>
    <property type="match status" value="1"/>
</dbReference>
<evidence type="ECO:0000256" key="2">
    <source>
        <dbReference type="ARBA" id="ARBA00022703"/>
    </source>
</evidence>
<dbReference type="PANTHER" id="PTHR48169:SF7">
    <property type="entry name" value="CASPASE 10"/>
    <property type="match status" value="1"/>
</dbReference>
<dbReference type="PANTHER" id="PTHR48169">
    <property type="entry name" value="DED DOMAIN-CONTAINING PROTEIN"/>
    <property type="match status" value="1"/>
</dbReference>
<dbReference type="SMART" id="SM00115">
    <property type="entry name" value="CASc"/>
    <property type="match status" value="1"/>
</dbReference>
<dbReference type="SUPFAM" id="SSF52129">
    <property type="entry name" value="Caspase-like"/>
    <property type="match status" value="1"/>
</dbReference>
<dbReference type="InterPro" id="IPR001309">
    <property type="entry name" value="Pept_C14_p20"/>
</dbReference>
<feature type="domain" description="Caspase family p20" evidence="5">
    <location>
        <begin position="299"/>
        <end position="435"/>
    </location>
</feature>
<dbReference type="Pfam" id="PF23725">
    <property type="entry name" value="Dredd_N"/>
    <property type="match status" value="1"/>
</dbReference>
<dbReference type="InterPro" id="IPR056260">
    <property type="entry name" value="Dredd_2nd"/>
</dbReference>
<dbReference type="InterPro" id="IPR002138">
    <property type="entry name" value="Pept_C14_p10"/>
</dbReference>
<dbReference type="Gene3D" id="3.40.50.1460">
    <property type="match status" value="1"/>
</dbReference>
<evidence type="ECO:0000259" key="5">
    <source>
        <dbReference type="PROSITE" id="PS50208"/>
    </source>
</evidence>
<dbReference type="GO" id="GO:0006508">
    <property type="term" value="P:proteolysis"/>
    <property type="evidence" value="ECO:0007669"/>
    <property type="project" value="InterPro"/>
</dbReference>
<sequence>MLKSDALTHSRWYTTGDTYPSINIQSIIEIEKELEPYDLISLVFLLYDVPETALQRLIIFQRVYKDIGGSNSNLLQEWARHAQNRDMWKHQFLEALITCQIYNVVRKLGFNVAAVKKQYQENGEHFINPMKKLLYKLCENIDSEKLHKLKKTLSTYSIDTTMFESCELIFLDLMCRKFIEVQQYQYAQKITGNEYNIENLAKIIENFSGLEEFAKQLRDLEAMTKTEGGDLHSHPEVPPSAVNKDELTVKEDKVEDKFTHKMFDDTFDLINEFMGKLTMDGLATDKLNNDTYCIKNPSKVGVCYILNQEDFHPSKSSIESKGNFKPLDKRKGSTKDKLALEETMSKLNFEVITRDNLDRQTMLEDIKNVIKYRVHKYHSMFMLCILSHGIKGHVYAADSVKVKVEEIESLLDCDEVNHLRGMPKVIVLQACQVSNEDQYQDVDLAADGPKYYIKKSDVLIYWATAPDYEAYRIEAYGSLFIQILCSVIQKYADKDHLCDLFLKVNYIVHKACTKLCCDQLPKIESTLKKKLYLKRLA</sequence>
<dbReference type="PRINTS" id="PR00376">
    <property type="entry name" value="IL1BCENZYME"/>
</dbReference>
<reference evidence="6" key="1">
    <citation type="journal article" date="2011" name="BMC Genomics">
        <title>A comprehensive characterization of the caspase gene family in insects from the order Lepidoptera.</title>
        <authorList>
            <person name="Courtiade J."/>
            <person name="Pauchet Y."/>
            <person name="Vogel H."/>
            <person name="Heckel D.G."/>
        </authorList>
    </citation>
    <scope>NUCLEOTIDE SEQUENCE</scope>
</reference>
<evidence type="ECO:0000256" key="3">
    <source>
        <dbReference type="RuleBase" id="RU003971"/>
    </source>
</evidence>
<dbReference type="PROSITE" id="PS50207">
    <property type="entry name" value="CASPASE_P10"/>
    <property type="match status" value="1"/>
</dbReference>
<dbReference type="InterPro" id="IPR015917">
    <property type="entry name" value="Pept_C14A"/>
</dbReference>
<gene>
    <name evidence="6" type="primary">Casp-6</name>
</gene>
<dbReference type="GO" id="GO:0005737">
    <property type="term" value="C:cytoplasm"/>
    <property type="evidence" value="ECO:0007669"/>
    <property type="project" value="UniProtKB-ARBA"/>
</dbReference>
<evidence type="ECO:0000313" key="6">
    <source>
        <dbReference type="EMBL" id="AEK20837.1"/>
    </source>
</evidence>
<name>G0XQH6_GALME</name>
<dbReference type="EMBL" id="HQ328980">
    <property type="protein sequence ID" value="AEK20837.1"/>
    <property type="molecule type" value="mRNA"/>
</dbReference>
<dbReference type="PROSITE" id="PS50208">
    <property type="entry name" value="CASPASE_P20"/>
    <property type="match status" value="1"/>
</dbReference>
<evidence type="ECO:0000256" key="1">
    <source>
        <dbReference type="ARBA" id="ARBA00010134"/>
    </source>
</evidence>
<feature type="domain" description="Caspase family p10" evidence="4">
    <location>
        <begin position="455"/>
        <end position="535"/>
    </location>
</feature>